<evidence type="ECO:0000313" key="3">
    <source>
        <dbReference type="Proteomes" id="UP000046373"/>
    </source>
</evidence>
<dbReference type="AlphaFoldDB" id="A0A090EVG8"/>
<dbReference type="EMBL" id="CCNB01000007">
    <property type="protein sequence ID" value="CDX33316.1"/>
    <property type="molecule type" value="Genomic_DNA"/>
</dbReference>
<organism evidence="2 3">
    <name type="scientific">Mesorhizobium plurifarium</name>
    <dbReference type="NCBI Taxonomy" id="69974"/>
    <lineage>
        <taxon>Bacteria</taxon>
        <taxon>Pseudomonadati</taxon>
        <taxon>Pseudomonadota</taxon>
        <taxon>Alphaproteobacteria</taxon>
        <taxon>Hyphomicrobiales</taxon>
        <taxon>Phyllobacteriaceae</taxon>
        <taxon>Mesorhizobium</taxon>
    </lineage>
</organism>
<evidence type="ECO:0000313" key="2">
    <source>
        <dbReference type="EMBL" id="CDX33316.1"/>
    </source>
</evidence>
<reference evidence="2 3" key="1">
    <citation type="submission" date="2014-08" db="EMBL/GenBank/DDBJ databases">
        <authorList>
            <person name="Moulin Lionel"/>
        </authorList>
    </citation>
    <scope>NUCLEOTIDE SEQUENCE [LARGE SCALE GENOMIC DNA]</scope>
</reference>
<dbReference type="Proteomes" id="UP000046373">
    <property type="component" value="Unassembled WGS sequence"/>
</dbReference>
<protein>
    <submittedName>
        <fullName evidence="2">Uncharacterized protein</fullName>
    </submittedName>
</protein>
<gene>
    <name evidence="2" type="ORF">MPLDJ20_150497</name>
</gene>
<feature type="region of interest" description="Disordered" evidence="1">
    <location>
        <begin position="61"/>
        <end position="80"/>
    </location>
</feature>
<name>A0A090EVG8_MESPL</name>
<accession>A0A090EVG8</accession>
<feature type="compositionally biased region" description="Basic residues" evidence="1">
    <location>
        <begin position="61"/>
        <end position="71"/>
    </location>
</feature>
<proteinExistence type="predicted"/>
<evidence type="ECO:0000256" key="1">
    <source>
        <dbReference type="SAM" id="MobiDB-lite"/>
    </source>
</evidence>
<sequence>MLARHSGNARQEAAIRMLRASPCGRPDIENLTACLSIVTRPGPGGALNNQAHGYDAQTVRSRQKSLSKSHWQKVAVKTGD</sequence>